<dbReference type="AlphaFoldDB" id="A0A918MEZ8"/>
<gene>
    <name evidence="2" type="ORF">GCM10010260_80350</name>
</gene>
<feature type="transmembrane region" description="Helical" evidence="1">
    <location>
        <begin position="15"/>
        <end position="33"/>
    </location>
</feature>
<dbReference type="RefSeq" id="WP_229854773.1">
    <property type="nucleotide sequence ID" value="NZ_BMTD01000032.1"/>
</dbReference>
<keyword evidence="1" id="KW-1133">Transmembrane helix</keyword>
<evidence type="ECO:0000256" key="1">
    <source>
        <dbReference type="SAM" id="Phobius"/>
    </source>
</evidence>
<keyword evidence="1" id="KW-0472">Membrane</keyword>
<feature type="transmembrane region" description="Helical" evidence="1">
    <location>
        <begin position="106"/>
        <end position="127"/>
    </location>
</feature>
<organism evidence="2 3">
    <name type="scientific">Streptomyces filipinensis</name>
    <dbReference type="NCBI Taxonomy" id="66887"/>
    <lineage>
        <taxon>Bacteria</taxon>
        <taxon>Bacillati</taxon>
        <taxon>Actinomycetota</taxon>
        <taxon>Actinomycetes</taxon>
        <taxon>Kitasatosporales</taxon>
        <taxon>Streptomycetaceae</taxon>
        <taxon>Streptomyces</taxon>
    </lineage>
</organism>
<evidence type="ECO:0000313" key="2">
    <source>
        <dbReference type="EMBL" id="GGV27764.1"/>
    </source>
</evidence>
<protein>
    <submittedName>
        <fullName evidence="2">Uncharacterized protein</fullName>
    </submittedName>
</protein>
<proteinExistence type="predicted"/>
<sequence length="193" mass="20653">MTETQLEIARGQAEGWRNFLTAATGLLAAVLVLKGRENVAELPSGYRLTVLLLVAAGLLSLLLATFLAVRAVHGKPGFELKYADAEKLLDWEREERNRIAWLIRRACWATLLGVLATAAGIMVTWVAPGPDDPASTVVVHTRGASVCGELLATDGSGVTVRVKTGKDPNGTTTIRHLDWRNGAVSVAPVDRCS</sequence>
<dbReference type="Proteomes" id="UP000618795">
    <property type="component" value="Unassembled WGS sequence"/>
</dbReference>
<evidence type="ECO:0000313" key="3">
    <source>
        <dbReference type="Proteomes" id="UP000618795"/>
    </source>
</evidence>
<reference evidence="2" key="1">
    <citation type="journal article" date="2014" name="Int. J. Syst. Evol. Microbiol.">
        <title>Complete genome sequence of Corynebacterium casei LMG S-19264T (=DSM 44701T), isolated from a smear-ripened cheese.</title>
        <authorList>
            <consortium name="US DOE Joint Genome Institute (JGI-PGF)"/>
            <person name="Walter F."/>
            <person name="Albersmeier A."/>
            <person name="Kalinowski J."/>
            <person name="Ruckert C."/>
        </authorList>
    </citation>
    <scope>NUCLEOTIDE SEQUENCE</scope>
    <source>
        <strain evidence="2">JCM 4369</strain>
    </source>
</reference>
<keyword evidence="1" id="KW-0812">Transmembrane</keyword>
<reference evidence="2" key="2">
    <citation type="submission" date="2020-09" db="EMBL/GenBank/DDBJ databases">
        <authorList>
            <person name="Sun Q."/>
            <person name="Ohkuma M."/>
        </authorList>
    </citation>
    <scope>NUCLEOTIDE SEQUENCE</scope>
    <source>
        <strain evidence="2">JCM 4369</strain>
    </source>
</reference>
<feature type="transmembrane region" description="Helical" evidence="1">
    <location>
        <begin position="45"/>
        <end position="69"/>
    </location>
</feature>
<accession>A0A918MEZ8</accession>
<dbReference type="EMBL" id="BMTD01000032">
    <property type="protein sequence ID" value="GGV27764.1"/>
    <property type="molecule type" value="Genomic_DNA"/>
</dbReference>
<comment type="caution">
    <text evidence="2">The sequence shown here is derived from an EMBL/GenBank/DDBJ whole genome shotgun (WGS) entry which is preliminary data.</text>
</comment>
<name>A0A918MEZ8_9ACTN</name>
<keyword evidence="3" id="KW-1185">Reference proteome</keyword>